<dbReference type="PANTHER" id="PTHR47331:SF5">
    <property type="entry name" value="RIBONUCLEASE H"/>
    <property type="match status" value="1"/>
</dbReference>
<comment type="caution">
    <text evidence="1">The sequence shown here is derived from an EMBL/GenBank/DDBJ whole genome shotgun (WGS) entry which is preliminary data.</text>
</comment>
<dbReference type="PANTHER" id="PTHR47331">
    <property type="entry name" value="PHD-TYPE DOMAIN-CONTAINING PROTEIN"/>
    <property type="match status" value="1"/>
</dbReference>
<organism evidence="1 2">
    <name type="scientific">Cirrhinus mrigala</name>
    <name type="common">Mrigala</name>
    <dbReference type="NCBI Taxonomy" id="683832"/>
    <lineage>
        <taxon>Eukaryota</taxon>
        <taxon>Metazoa</taxon>
        <taxon>Chordata</taxon>
        <taxon>Craniata</taxon>
        <taxon>Vertebrata</taxon>
        <taxon>Euteleostomi</taxon>
        <taxon>Actinopterygii</taxon>
        <taxon>Neopterygii</taxon>
        <taxon>Teleostei</taxon>
        <taxon>Ostariophysi</taxon>
        <taxon>Cypriniformes</taxon>
        <taxon>Cyprinidae</taxon>
        <taxon>Labeoninae</taxon>
        <taxon>Labeonini</taxon>
        <taxon>Cirrhinus</taxon>
    </lineage>
</organism>
<feature type="non-terminal residue" evidence="1">
    <location>
        <position position="1"/>
    </location>
</feature>
<feature type="non-terminal residue" evidence="1">
    <location>
        <position position="244"/>
    </location>
</feature>
<sequence>TILLHPAAQALQLKGKPESLKLRTLRQDVQTLNGAMVSFTLIPKAYLNKSYVISEVFTTDQLSLSEHSHPLKSLQQCYPYLLPLPLKQLNKVRPLLLLGADQTYPITPTQPVNLGPPGAPVAIKTRLGWTLQGPARDLPNSRSAHFHYISFKCPPDDIYHNVQKLWQLDALPQKNMKTVVRSKQDQEAMHQLETQTIRTPVDGILRYAAPLLHVEPWPPLKAPKEAVFAAVKDDSFKTNNKRRP</sequence>
<evidence type="ECO:0000313" key="2">
    <source>
        <dbReference type="Proteomes" id="UP001529510"/>
    </source>
</evidence>
<dbReference type="AlphaFoldDB" id="A0ABD0Q6E4"/>
<reference evidence="1 2" key="1">
    <citation type="submission" date="2024-05" db="EMBL/GenBank/DDBJ databases">
        <title>Genome sequencing and assembly of Indian major carp, Cirrhinus mrigala (Hamilton, 1822).</title>
        <authorList>
            <person name="Mohindra V."/>
            <person name="Chowdhury L.M."/>
            <person name="Lal K."/>
            <person name="Jena J.K."/>
        </authorList>
    </citation>
    <scope>NUCLEOTIDE SEQUENCE [LARGE SCALE GENOMIC DNA]</scope>
    <source>
        <strain evidence="1">CM1030</strain>
        <tissue evidence="1">Blood</tissue>
    </source>
</reference>
<name>A0ABD0Q6E4_CIRMR</name>
<proteinExistence type="predicted"/>
<keyword evidence="2" id="KW-1185">Reference proteome</keyword>
<dbReference type="EMBL" id="JAMKFB020000011">
    <property type="protein sequence ID" value="KAL0181784.1"/>
    <property type="molecule type" value="Genomic_DNA"/>
</dbReference>
<gene>
    <name evidence="1" type="ORF">M9458_024190</name>
</gene>
<accession>A0ABD0Q6E4</accession>
<evidence type="ECO:0000313" key="1">
    <source>
        <dbReference type="EMBL" id="KAL0181784.1"/>
    </source>
</evidence>
<protein>
    <submittedName>
        <fullName evidence="1">Uncharacterized protein</fullName>
    </submittedName>
</protein>
<dbReference type="Proteomes" id="UP001529510">
    <property type="component" value="Unassembled WGS sequence"/>
</dbReference>